<dbReference type="GO" id="GO:0022857">
    <property type="term" value="F:transmembrane transporter activity"/>
    <property type="evidence" value="ECO:0007669"/>
    <property type="project" value="InterPro"/>
</dbReference>
<keyword evidence="3" id="KW-1185">Reference proteome</keyword>
<feature type="transmembrane region" description="Helical" evidence="1">
    <location>
        <begin position="149"/>
        <end position="173"/>
    </location>
</feature>
<gene>
    <name evidence="2" type="ORF">X271_00080</name>
</gene>
<dbReference type="STRING" id="1427984.X271_00080"/>
<organism evidence="2 3">
    <name type="scientific">Candidatus Hepatoplasma crinochetorum Av</name>
    <dbReference type="NCBI Taxonomy" id="1427984"/>
    <lineage>
        <taxon>Bacteria</taxon>
        <taxon>Bacillati</taxon>
        <taxon>Mycoplasmatota</taxon>
        <taxon>Mollicutes</taxon>
        <taxon>Candidatus Hepatoplasmataceae</taxon>
        <taxon>Candidatus Hepatoplasma</taxon>
    </lineage>
</organism>
<evidence type="ECO:0000256" key="1">
    <source>
        <dbReference type="SAM" id="Phobius"/>
    </source>
</evidence>
<feature type="transmembrane region" description="Helical" evidence="1">
    <location>
        <begin position="108"/>
        <end position="137"/>
    </location>
</feature>
<feature type="transmembrane region" description="Helical" evidence="1">
    <location>
        <begin position="12"/>
        <end position="35"/>
    </location>
</feature>
<proteinExistence type="predicted"/>
<evidence type="ECO:0000313" key="2">
    <source>
        <dbReference type="EMBL" id="AHK22194.1"/>
    </source>
</evidence>
<accession>W8GEG0</accession>
<dbReference type="AlphaFoldDB" id="W8GEG0"/>
<dbReference type="Gene3D" id="1.10.1760.20">
    <property type="match status" value="1"/>
</dbReference>
<dbReference type="Pfam" id="PF12822">
    <property type="entry name" value="ECF_trnsprt"/>
    <property type="match status" value="1"/>
</dbReference>
<name>W8GEG0_9MOLU</name>
<dbReference type="HOGENOM" id="CLU_1486483_0_0_14"/>
<dbReference type="KEGG" id="hcr:X271_00080"/>
<dbReference type="RefSeq" id="WP_025208495.1">
    <property type="nucleotide sequence ID" value="NZ_CP006932.1"/>
</dbReference>
<dbReference type="InterPro" id="IPR024529">
    <property type="entry name" value="ECF_trnsprt_substrate-spec"/>
</dbReference>
<dbReference type="Proteomes" id="UP000019450">
    <property type="component" value="Chromosome"/>
</dbReference>
<sequence>MDNNIKIFREITTAGIFLSLVFLFIIIQIPIPATFFKLDFSISILLLSLKYTKLIYSYLIATIAPFILFFVGGEIIGILFLVFLNLITITFHIIFEKKIFKLSNNKKFLIFNYILLVGLIIIIISFINLFIFTPAYYNFDYEFIFDNFWYFFAITFSFNLFKISLNYIFYLLLLNNFVDFK</sequence>
<evidence type="ECO:0000313" key="3">
    <source>
        <dbReference type="Proteomes" id="UP000019450"/>
    </source>
</evidence>
<evidence type="ECO:0008006" key="4">
    <source>
        <dbReference type="Google" id="ProtNLM"/>
    </source>
</evidence>
<keyword evidence="1" id="KW-0812">Transmembrane</keyword>
<keyword evidence="1" id="KW-0472">Membrane</keyword>
<feature type="transmembrane region" description="Helical" evidence="1">
    <location>
        <begin position="55"/>
        <end position="87"/>
    </location>
</feature>
<keyword evidence="1" id="KW-1133">Transmembrane helix</keyword>
<dbReference type="EMBL" id="CP006932">
    <property type="protein sequence ID" value="AHK22194.1"/>
    <property type="molecule type" value="Genomic_DNA"/>
</dbReference>
<reference evidence="2 3" key="1">
    <citation type="journal article" date="2014" name="Genome Biol. Evol.">
        <title>Phylogenomics of "Candidatus Hepatoplasma crinochetorum," a Lineage of Mollicutes Associated with Noninsect Arthropods.</title>
        <authorList>
            <person name="Leclercq S."/>
            <person name="Dittmer J."/>
            <person name="Bouchon D."/>
            <person name="Cordaux R."/>
        </authorList>
    </citation>
    <scope>NUCLEOTIDE SEQUENCE [LARGE SCALE GENOMIC DNA]</scope>
    <source>
        <strain evidence="2 3">Av</strain>
    </source>
</reference>
<protein>
    <recommendedName>
        <fullName evidence="4">Riboflavin transporter</fullName>
    </recommendedName>
</protein>